<evidence type="ECO:0000313" key="20">
    <source>
        <dbReference type="EMBL" id="PNR99205.1"/>
    </source>
</evidence>
<evidence type="ECO:0000256" key="6">
    <source>
        <dbReference type="ARBA" id="ARBA00005159"/>
    </source>
</evidence>
<keyword evidence="13 20" id="KW-0418">Kinase</keyword>
<keyword evidence="11" id="KW-0808">Transferase</keyword>
<dbReference type="EMBL" id="AZRN01000023">
    <property type="protein sequence ID" value="PNR99205.1"/>
    <property type="molecule type" value="Genomic_DNA"/>
</dbReference>
<dbReference type="PIRSF" id="PIRSF006135">
    <property type="entry name" value="CobU"/>
    <property type="match status" value="1"/>
</dbReference>
<gene>
    <name evidence="20" type="ORF">X927_06275</name>
</gene>
<dbReference type="GO" id="GO:0008820">
    <property type="term" value="F:cobinamide phosphate guanylyltransferase activity"/>
    <property type="evidence" value="ECO:0007669"/>
    <property type="project" value="UniProtKB-EC"/>
</dbReference>
<evidence type="ECO:0000256" key="19">
    <source>
        <dbReference type="PIRSR" id="PIRSR006135-2"/>
    </source>
</evidence>
<comment type="function">
    <text evidence="4">Catalyzes ATP-dependent phosphorylation of adenosylcobinamide and addition of GMP to adenosylcobinamide phosphate.</text>
</comment>
<evidence type="ECO:0000256" key="3">
    <source>
        <dbReference type="ARBA" id="ARBA00001522"/>
    </source>
</evidence>
<dbReference type="AlphaFoldDB" id="A0A2K1P8T3"/>
<evidence type="ECO:0000256" key="8">
    <source>
        <dbReference type="ARBA" id="ARBA00012016"/>
    </source>
</evidence>
<comment type="caution">
    <text evidence="20">The sequence shown here is derived from an EMBL/GenBank/DDBJ whole genome shotgun (WGS) entry which is preliminary data.</text>
</comment>
<dbReference type="GO" id="GO:0043752">
    <property type="term" value="F:adenosylcobinamide kinase activity"/>
    <property type="evidence" value="ECO:0007669"/>
    <property type="project" value="UniProtKB-EC"/>
</dbReference>
<dbReference type="GO" id="GO:0005524">
    <property type="term" value="F:ATP binding"/>
    <property type="evidence" value="ECO:0007669"/>
    <property type="project" value="UniProtKB-KW"/>
</dbReference>
<dbReference type="SUPFAM" id="SSF52540">
    <property type="entry name" value="P-loop containing nucleoside triphosphate hydrolases"/>
    <property type="match status" value="1"/>
</dbReference>
<dbReference type="PANTHER" id="PTHR34848">
    <property type="match status" value="1"/>
</dbReference>
<dbReference type="Proteomes" id="UP000236604">
    <property type="component" value="Unassembled WGS sequence"/>
</dbReference>
<comment type="similarity">
    <text evidence="7">Belongs to the CobU/CobP family.</text>
</comment>
<evidence type="ECO:0000256" key="2">
    <source>
        <dbReference type="ARBA" id="ARBA00000711"/>
    </source>
</evidence>
<name>A0A2K1P8T3_9BACT</name>
<keyword evidence="14" id="KW-0067">ATP-binding</keyword>
<comment type="catalytic activity">
    <reaction evidence="2">
        <text>adenosylcob(III)inamide phosphate + GTP + H(+) = adenosylcob(III)inamide-GDP + diphosphate</text>
        <dbReference type="Rhea" id="RHEA:22712"/>
        <dbReference type="ChEBI" id="CHEBI:15378"/>
        <dbReference type="ChEBI" id="CHEBI:33019"/>
        <dbReference type="ChEBI" id="CHEBI:37565"/>
        <dbReference type="ChEBI" id="CHEBI:58502"/>
        <dbReference type="ChEBI" id="CHEBI:60487"/>
        <dbReference type="EC" id="2.7.7.62"/>
    </reaction>
</comment>
<keyword evidence="15 19" id="KW-0342">GTP-binding</keyword>
<evidence type="ECO:0000256" key="11">
    <source>
        <dbReference type="ARBA" id="ARBA00022679"/>
    </source>
</evidence>
<feature type="active site" description="GMP-histidine intermediate" evidence="18">
    <location>
        <position position="46"/>
    </location>
</feature>
<evidence type="ECO:0000256" key="9">
    <source>
        <dbReference type="ARBA" id="ARBA00012523"/>
    </source>
</evidence>
<dbReference type="CDD" id="cd00544">
    <property type="entry name" value="CobU"/>
    <property type="match status" value="1"/>
</dbReference>
<dbReference type="EC" id="2.7.7.62" evidence="9"/>
<feature type="binding site" evidence="19">
    <location>
        <begin position="47"/>
        <end position="50"/>
    </location>
    <ligand>
        <name>GTP</name>
        <dbReference type="ChEBI" id="CHEBI:37565"/>
    </ligand>
</feature>
<keyword evidence="12 19" id="KW-0547">Nucleotide-binding</keyword>
<dbReference type="InterPro" id="IPR027417">
    <property type="entry name" value="P-loop_NTPase"/>
</dbReference>
<dbReference type="GO" id="GO:0009236">
    <property type="term" value="P:cobalamin biosynthetic process"/>
    <property type="evidence" value="ECO:0007669"/>
    <property type="project" value="UniProtKB-UniPathway"/>
</dbReference>
<keyword evidence="10" id="KW-0169">Cobalamin biosynthesis</keyword>
<keyword evidence="21" id="KW-1185">Reference proteome</keyword>
<organism evidence="20 21">
    <name type="scientific">Petrotoga mexicana DSM 14811</name>
    <dbReference type="NCBI Taxonomy" id="1122954"/>
    <lineage>
        <taxon>Bacteria</taxon>
        <taxon>Thermotogati</taxon>
        <taxon>Thermotogota</taxon>
        <taxon>Thermotogae</taxon>
        <taxon>Petrotogales</taxon>
        <taxon>Petrotogaceae</taxon>
        <taxon>Petrotoga</taxon>
    </lineage>
</organism>
<protein>
    <recommendedName>
        <fullName evidence="16">Adenosylcobinamide kinase</fullName>
        <ecNumber evidence="8">2.7.1.156</ecNumber>
        <ecNumber evidence="9">2.7.7.62</ecNumber>
    </recommendedName>
    <alternativeName>
        <fullName evidence="17">Adenosylcobinamide-phosphate guanylyltransferase</fullName>
    </alternativeName>
</protein>
<evidence type="ECO:0000256" key="7">
    <source>
        <dbReference type="ARBA" id="ARBA00007490"/>
    </source>
</evidence>
<evidence type="ECO:0000256" key="15">
    <source>
        <dbReference type="ARBA" id="ARBA00023134"/>
    </source>
</evidence>
<evidence type="ECO:0000256" key="18">
    <source>
        <dbReference type="PIRSR" id="PIRSR006135-1"/>
    </source>
</evidence>
<feature type="binding site" evidence="19">
    <location>
        <begin position="5"/>
        <end position="12"/>
    </location>
    <ligand>
        <name>GTP</name>
        <dbReference type="ChEBI" id="CHEBI:37565"/>
    </ligand>
</feature>
<accession>A0A2K1P8T3</accession>
<dbReference type="UniPathway" id="UPA00148">
    <property type="reaction ID" value="UER00236"/>
</dbReference>
<evidence type="ECO:0000256" key="10">
    <source>
        <dbReference type="ARBA" id="ARBA00022573"/>
    </source>
</evidence>
<evidence type="ECO:0000313" key="21">
    <source>
        <dbReference type="Proteomes" id="UP000236604"/>
    </source>
</evidence>
<dbReference type="NCBIfam" id="NF004469">
    <property type="entry name" value="PRK05800.1"/>
    <property type="match status" value="1"/>
</dbReference>
<sequence length="194" mass="22340">MLVTGGIRSGKSSFAQRLVQPYGDHVRYIATAQAKDEEMEKRIVIHRQNRPKSWRTLEEPIHLAKLFYEDRSDDFDKQMNQKVASLIDCITLWISNLLLQKDEQGKELWETEEGQKKVESMIDDFLHALTGHRYPVIIVTNEVDWGGIEMNPLGRVYQDILGWTNQKISNIADEVYMVVSGIPVLLKGGIRNDQ</sequence>
<evidence type="ECO:0000256" key="5">
    <source>
        <dbReference type="ARBA" id="ARBA00004692"/>
    </source>
</evidence>
<comment type="pathway">
    <text evidence="6">Cofactor biosynthesis; adenosylcobalamin biosynthesis; adenosylcobalamin from cob(II)yrinate a,c-diamide: step 5/7.</text>
</comment>
<dbReference type="Gene3D" id="3.40.50.300">
    <property type="entry name" value="P-loop containing nucleotide triphosphate hydrolases"/>
    <property type="match status" value="1"/>
</dbReference>
<evidence type="ECO:0000256" key="12">
    <source>
        <dbReference type="ARBA" id="ARBA00022741"/>
    </source>
</evidence>
<evidence type="ECO:0000256" key="1">
    <source>
        <dbReference type="ARBA" id="ARBA00000312"/>
    </source>
</evidence>
<proteinExistence type="inferred from homology"/>
<dbReference type="PANTHER" id="PTHR34848:SF1">
    <property type="entry name" value="BIFUNCTIONAL ADENOSYLCOBALAMIN BIOSYNTHESIS PROTEIN COBU"/>
    <property type="match status" value="1"/>
</dbReference>
<feature type="binding site" evidence="19">
    <location>
        <position position="58"/>
    </location>
    <ligand>
        <name>GTP</name>
        <dbReference type="ChEBI" id="CHEBI:37565"/>
    </ligand>
</feature>
<dbReference type="InterPro" id="IPR003203">
    <property type="entry name" value="CobU/CobP"/>
</dbReference>
<evidence type="ECO:0000256" key="4">
    <source>
        <dbReference type="ARBA" id="ARBA00003889"/>
    </source>
</evidence>
<evidence type="ECO:0000256" key="14">
    <source>
        <dbReference type="ARBA" id="ARBA00022840"/>
    </source>
</evidence>
<evidence type="ECO:0000256" key="16">
    <source>
        <dbReference type="ARBA" id="ARBA00029570"/>
    </source>
</evidence>
<dbReference type="EC" id="2.7.1.156" evidence="8"/>
<comment type="pathway">
    <text evidence="5">Cofactor biosynthesis; adenosylcobalamin biosynthesis; adenosylcobalamin from cob(II)yrinate a,c-diamide: step 6/7.</text>
</comment>
<dbReference type="Pfam" id="PF02283">
    <property type="entry name" value="CobU"/>
    <property type="match status" value="1"/>
</dbReference>
<comment type="catalytic activity">
    <reaction evidence="3">
        <text>adenosylcob(III)inamide + GTP = adenosylcob(III)inamide phosphate + GDP + H(+)</text>
        <dbReference type="Rhea" id="RHEA:15765"/>
        <dbReference type="ChEBI" id="CHEBI:2480"/>
        <dbReference type="ChEBI" id="CHEBI:15378"/>
        <dbReference type="ChEBI" id="CHEBI:37565"/>
        <dbReference type="ChEBI" id="CHEBI:58189"/>
        <dbReference type="ChEBI" id="CHEBI:58502"/>
        <dbReference type="EC" id="2.7.1.156"/>
    </reaction>
</comment>
<reference evidence="20 21" key="1">
    <citation type="submission" date="2013-12" db="EMBL/GenBank/DDBJ databases">
        <title>Comparative genomics of Petrotoga isolates.</title>
        <authorList>
            <person name="Nesbo C.L."/>
            <person name="Charchuk R."/>
            <person name="Chow K."/>
        </authorList>
    </citation>
    <scope>NUCLEOTIDE SEQUENCE [LARGE SCALE GENOMIC DNA]</scope>
    <source>
        <strain evidence="20 21">DSM 14811</strain>
    </source>
</reference>
<dbReference type="GO" id="GO:0005525">
    <property type="term" value="F:GTP binding"/>
    <property type="evidence" value="ECO:0007669"/>
    <property type="project" value="UniProtKB-KW"/>
</dbReference>
<feature type="binding site" evidence="19">
    <location>
        <position position="88"/>
    </location>
    <ligand>
        <name>GTP</name>
        <dbReference type="ChEBI" id="CHEBI:37565"/>
    </ligand>
</feature>
<comment type="catalytic activity">
    <reaction evidence="1">
        <text>adenosylcob(III)inamide + ATP = adenosylcob(III)inamide phosphate + ADP + H(+)</text>
        <dbReference type="Rhea" id="RHEA:15769"/>
        <dbReference type="ChEBI" id="CHEBI:2480"/>
        <dbReference type="ChEBI" id="CHEBI:15378"/>
        <dbReference type="ChEBI" id="CHEBI:30616"/>
        <dbReference type="ChEBI" id="CHEBI:58502"/>
        <dbReference type="ChEBI" id="CHEBI:456216"/>
        <dbReference type="EC" id="2.7.1.156"/>
    </reaction>
</comment>
<evidence type="ECO:0000256" key="17">
    <source>
        <dbReference type="ARBA" id="ARBA00030571"/>
    </source>
</evidence>
<evidence type="ECO:0000256" key="13">
    <source>
        <dbReference type="ARBA" id="ARBA00022777"/>
    </source>
</evidence>
<feature type="binding site" evidence="19">
    <location>
        <begin position="30"/>
        <end position="32"/>
    </location>
    <ligand>
        <name>GTP</name>
        <dbReference type="ChEBI" id="CHEBI:37565"/>
    </ligand>
</feature>